<gene>
    <name evidence="2" type="ORF">N0V89_004249</name>
</gene>
<name>A0A9W8XPW9_9PLEO</name>
<evidence type="ECO:0000313" key="2">
    <source>
        <dbReference type="EMBL" id="KAJ4356219.1"/>
    </source>
</evidence>
<sequence>MLEEPRTQVPTEVATELSPPPHTKRPATDILESELNKIKKKHDERYTEDSAKWEERYTEDCMVMIAAKEIFDCICGDNIRLKNHNTTLQQEKAQLQGDMKSRDAVIMYRNQELASTRSDLGLANQKCERQDREMKEIWGKIGTLEDAIYKQTLAATETEGKQKEKDDAALSVSLRNAEQDLEVMESRLKGKSERISTLELLEAFVGKFMAEGSKFMVRPKEKAAPSIPALQTEILEKELRQSPDLKSKLSAYDKMK</sequence>
<reference evidence="2" key="1">
    <citation type="submission" date="2022-10" db="EMBL/GenBank/DDBJ databases">
        <title>Tapping the CABI collections for fungal endophytes: first genome assemblies for Collariella, Neodidymelliopsis, Ascochyta clinopodiicola, Didymella pomorum, Didymosphaeria variabile, Neocosmospora piperis and Neocucurbitaria cava.</title>
        <authorList>
            <person name="Hill R."/>
        </authorList>
    </citation>
    <scope>NUCLEOTIDE SEQUENCE</scope>
    <source>
        <strain evidence="2">IMI 356815</strain>
    </source>
</reference>
<dbReference type="EMBL" id="JAPEUX010000003">
    <property type="protein sequence ID" value="KAJ4356219.1"/>
    <property type="molecule type" value="Genomic_DNA"/>
</dbReference>
<dbReference type="GeneID" id="80907779"/>
<dbReference type="AlphaFoldDB" id="A0A9W8XPW9"/>
<dbReference type="RefSeq" id="XP_056073345.1">
    <property type="nucleotide sequence ID" value="XM_056213037.1"/>
</dbReference>
<organism evidence="2 3">
    <name type="scientific">Didymosphaeria variabile</name>
    <dbReference type="NCBI Taxonomy" id="1932322"/>
    <lineage>
        <taxon>Eukaryota</taxon>
        <taxon>Fungi</taxon>
        <taxon>Dikarya</taxon>
        <taxon>Ascomycota</taxon>
        <taxon>Pezizomycotina</taxon>
        <taxon>Dothideomycetes</taxon>
        <taxon>Pleosporomycetidae</taxon>
        <taxon>Pleosporales</taxon>
        <taxon>Massarineae</taxon>
        <taxon>Didymosphaeriaceae</taxon>
        <taxon>Didymosphaeria</taxon>
    </lineage>
</organism>
<feature type="region of interest" description="Disordered" evidence="1">
    <location>
        <begin position="1"/>
        <end position="30"/>
    </location>
</feature>
<protein>
    <submittedName>
        <fullName evidence="2">Uncharacterized protein</fullName>
    </submittedName>
</protein>
<evidence type="ECO:0000256" key="1">
    <source>
        <dbReference type="SAM" id="MobiDB-lite"/>
    </source>
</evidence>
<comment type="caution">
    <text evidence="2">The sequence shown here is derived from an EMBL/GenBank/DDBJ whole genome shotgun (WGS) entry which is preliminary data.</text>
</comment>
<evidence type="ECO:0000313" key="3">
    <source>
        <dbReference type="Proteomes" id="UP001140513"/>
    </source>
</evidence>
<keyword evidence="3" id="KW-1185">Reference proteome</keyword>
<dbReference type="OrthoDB" id="10549511at2759"/>
<dbReference type="Proteomes" id="UP001140513">
    <property type="component" value="Unassembled WGS sequence"/>
</dbReference>
<proteinExistence type="predicted"/>
<accession>A0A9W8XPW9</accession>